<feature type="region of interest" description="Disordered" evidence="10">
    <location>
        <begin position="507"/>
        <end position="529"/>
    </location>
</feature>
<dbReference type="GO" id="GO:0007189">
    <property type="term" value="P:adenylate cyclase-activating G protein-coupled receptor signaling pathway"/>
    <property type="evidence" value="ECO:0007669"/>
    <property type="project" value="TreeGrafter"/>
</dbReference>
<feature type="transmembrane region" description="Helical" evidence="11">
    <location>
        <begin position="48"/>
        <end position="71"/>
    </location>
</feature>
<feature type="transmembrane region" description="Helical" evidence="11">
    <location>
        <begin position="544"/>
        <end position="565"/>
    </location>
</feature>
<dbReference type="InterPro" id="IPR000276">
    <property type="entry name" value="GPCR_Rhodpsn"/>
</dbReference>
<evidence type="ECO:0000313" key="13">
    <source>
        <dbReference type="Proteomes" id="UP001154114"/>
    </source>
</evidence>
<evidence type="ECO:0000256" key="11">
    <source>
        <dbReference type="SAM" id="Phobius"/>
    </source>
</evidence>
<dbReference type="SUPFAM" id="SSF81321">
    <property type="entry name" value="Family A G protein-coupled receptor-like"/>
    <property type="match status" value="1"/>
</dbReference>
<feature type="transmembrane region" description="Helical" evidence="11">
    <location>
        <begin position="649"/>
        <end position="670"/>
    </location>
</feature>
<proteinExistence type="predicted"/>
<evidence type="ECO:0000256" key="5">
    <source>
        <dbReference type="ARBA" id="ARBA00023040"/>
    </source>
</evidence>
<keyword evidence="7" id="KW-0675">Receptor</keyword>
<reference evidence="12" key="1">
    <citation type="submission" date="2021-12" db="EMBL/GenBank/DDBJ databases">
        <authorList>
            <person name="King R."/>
        </authorList>
    </citation>
    <scope>NUCLEOTIDE SEQUENCE</scope>
</reference>
<dbReference type="OrthoDB" id="5959154at2759"/>
<feature type="transmembrane region" description="Helical" evidence="11">
    <location>
        <begin position="155"/>
        <end position="179"/>
    </location>
</feature>
<dbReference type="CDD" id="cd00637">
    <property type="entry name" value="7tm_classA_rhodopsin-like"/>
    <property type="match status" value="1"/>
</dbReference>
<feature type="transmembrane region" description="Helical" evidence="11">
    <location>
        <begin position="465"/>
        <end position="490"/>
    </location>
</feature>
<evidence type="ECO:0000256" key="4">
    <source>
        <dbReference type="ARBA" id="ARBA00022989"/>
    </source>
</evidence>
<keyword evidence="2" id="KW-1003">Cell membrane</keyword>
<keyword evidence="3 11" id="KW-0812">Transmembrane</keyword>
<organism evidence="12 13">
    <name type="scientific">Chrysodeixis includens</name>
    <name type="common">Soybean looper</name>
    <name type="synonym">Pseudoplusia includens</name>
    <dbReference type="NCBI Taxonomy" id="689277"/>
    <lineage>
        <taxon>Eukaryota</taxon>
        <taxon>Metazoa</taxon>
        <taxon>Ecdysozoa</taxon>
        <taxon>Arthropoda</taxon>
        <taxon>Hexapoda</taxon>
        <taxon>Insecta</taxon>
        <taxon>Pterygota</taxon>
        <taxon>Neoptera</taxon>
        <taxon>Endopterygota</taxon>
        <taxon>Lepidoptera</taxon>
        <taxon>Glossata</taxon>
        <taxon>Ditrysia</taxon>
        <taxon>Noctuoidea</taxon>
        <taxon>Noctuidae</taxon>
        <taxon>Plusiinae</taxon>
        <taxon>Chrysodeixis</taxon>
    </lineage>
</organism>
<dbReference type="Proteomes" id="UP001154114">
    <property type="component" value="Chromosome 22"/>
</dbReference>
<gene>
    <name evidence="12" type="ORF">CINC_LOCUS6947</name>
</gene>
<dbReference type="AlphaFoldDB" id="A0A9N8Q1W5"/>
<evidence type="ECO:0000256" key="3">
    <source>
        <dbReference type="ARBA" id="ARBA00022692"/>
    </source>
</evidence>
<dbReference type="InterPro" id="IPR008365">
    <property type="entry name" value="Prostanoid_rcpt"/>
</dbReference>
<sequence length="745" mass="81928">MDINSTISSLLNVTELMNTTDVLNSTVAGAGGGRVGGGAMPVRHLSKVFSVVVKVVYAVGIVGNAAAIVALRRGERRVRNRKHLLLLTSLAANDLVALSKRDGLHRVERRLSSTTASHSRWCRSPVLPAVRAAFATCPLDALHSYRYSHPNCAKVHIEILCATTASAIFEVGMMCAMLVGEHVAGVRTTRAYCATRVVLRVFGIGSVCIAVTMALERYLALTRPFLYQKLELPALASTDYHGISTINTQKLHIVSLFCDHLLRLVTSLHLTRETSQGYSQIVKCAYLGPNTRDSCNLRLPARASLPVKRALAPVEARGPAGSTNVLTDSLRLNTFLTFTSTKCIIAHWARAYLRFVWALLSAHAHRRAPPFRQIITLTVSLPMHAEHAPPPKYTQQDAEGRAHTAVQTALMRQQVTYYVIRTALLVSWFWAACLTCAPILGLGLYYDENLQQCTRYRNAVSPTDFAYAAFYVAFGIMLCIVLVYCNLAVIRALYAITAPRGSQPVVRRVSKSSASRQRQRSVHSAGAAAASPPLHNAATAEEVAFSRLMATLAVLFMICWMPQMFSSSNEEAPTNKSLVSFTILIVDEYIDTGISMPRAPRTLAKIFHCYINGMRIKLEFYSYELGGEPLTSSLYLVLGPDAWARLAPLANLSDVLMLLNYVLNPILYVLMRQRRRLSLTNLCHSIAHCFKRSHKTSTESMSMKTSCCPQETLVVSDSSGAAAELRPLRPALSAHPSAHTLRIDD</sequence>
<protein>
    <recommendedName>
        <fullName evidence="14">G-protein coupled receptors family 1 profile domain-containing protein</fullName>
    </recommendedName>
</protein>
<keyword evidence="13" id="KW-1185">Reference proteome</keyword>
<evidence type="ECO:0000256" key="7">
    <source>
        <dbReference type="ARBA" id="ARBA00023170"/>
    </source>
</evidence>
<keyword evidence="6 11" id="KW-0472">Membrane</keyword>
<keyword evidence="9" id="KW-0807">Transducer</keyword>
<evidence type="ECO:0000256" key="9">
    <source>
        <dbReference type="ARBA" id="ARBA00023224"/>
    </source>
</evidence>
<evidence type="ECO:0000256" key="2">
    <source>
        <dbReference type="ARBA" id="ARBA00022475"/>
    </source>
</evidence>
<dbReference type="GO" id="GO:0004930">
    <property type="term" value="F:G protein-coupled receptor activity"/>
    <property type="evidence" value="ECO:0007669"/>
    <property type="project" value="UniProtKB-KW"/>
</dbReference>
<evidence type="ECO:0008006" key="14">
    <source>
        <dbReference type="Google" id="ProtNLM"/>
    </source>
</evidence>
<evidence type="ECO:0000256" key="6">
    <source>
        <dbReference type="ARBA" id="ARBA00023136"/>
    </source>
</evidence>
<evidence type="ECO:0000313" key="12">
    <source>
        <dbReference type="EMBL" id="CAD0204640.1"/>
    </source>
</evidence>
<dbReference type="PANTHER" id="PTHR11866">
    <property type="entry name" value="G-PROTEIN COUPLED RECEPTOR FAMILY 1 MEMBER"/>
    <property type="match status" value="1"/>
</dbReference>
<dbReference type="GO" id="GO:0007204">
    <property type="term" value="P:positive regulation of cytosolic calcium ion concentration"/>
    <property type="evidence" value="ECO:0007669"/>
    <property type="project" value="TreeGrafter"/>
</dbReference>
<dbReference type="EMBL" id="LR824025">
    <property type="protein sequence ID" value="CAD0204640.1"/>
    <property type="molecule type" value="Genomic_DNA"/>
</dbReference>
<evidence type="ECO:0000256" key="1">
    <source>
        <dbReference type="ARBA" id="ARBA00004651"/>
    </source>
</evidence>
<evidence type="ECO:0000256" key="10">
    <source>
        <dbReference type="SAM" id="MobiDB-lite"/>
    </source>
</evidence>
<keyword evidence="8" id="KW-0325">Glycoprotein</keyword>
<accession>A0A9N8Q1W5</accession>
<dbReference type="PANTHER" id="PTHR11866:SF16">
    <property type="entry name" value="PROSTAGLANDIN E2 RECEPTOR EP4 SUBTYPE-LIKE PROTEIN"/>
    <property type="match status" value="1"/>
</dbReference>
<evidence type="ECO:0000256" key="8">
    <source>
        <dbReference type="ARBA" id="ARBA00023180"/>
    </source>
</evidence>
<dbReference type="PRINTS" id="PR00237">
    <property type="entry name" value="GPCRRHODOPSN"/>
</dbReference>
<dbReference type="Gene3D" id="1.20.1070.10">
    <property type="entry name" value="Rhodopsin 7-helix transmembrane proteins"/>
    <property type="match status" value="2"/>
</dbReference>
<keyword evidence="5" id="KW-0297">G-protein coupled receptor</keyword>
<dbReference type="GO" id="GO:0005886">
    <property type="term" value="C:plasma membrane"/>
    <property type="evidence" value="ECO:0007669"/>
    <property type="project" value="UniProtKB-SubCell"/>
</dbReference>
<keyword evidence="4 11" id="KW-1133">Transmembrane helix</keyword>
<feature type="transmembrane region" description="Helical" evidence="11">
    <location>
        <begin position="418"/>
        <end position="445"/>
    </location>
</feature>
<name>A0A9N8Q1W5_CHRIL</name>
<feature type="transmembrane region" description="Helical" evidence="11">
    <location>
        <begin position="199"/>
        <end position="219"/>
    </location>
</feature>
<comment type="subcellular location">
    <subcellularLocation>
        <location evidence="1">Cell membrane</location>
        <topology evidence="1">Multi-pass membrane protein</topology>
    </subcellularLocation>
</comment>